<reference evidence="1" key="1">
    <citation type="journal article" date="2014" name="Int. J. Syst. Evol. Microbiol.">
        <title>Complete genome sequence of Corynebacterium casei LMG S-19264T (=DSM 44701T), isolated from a smear-ripened cheese.</title>
        <authorList>
            <consortium name="US DOE Joint Genome Institute (JGI-PGF)"/>
            <person name="Walter F."/>
            <person name="Albersmeier A."/>
            <person name="Kalinowski J."/>
            <person name="Ruckert C."/>
        </authorList>
    </citation>
    <scope>NUCLEOTIDE SEQUENCE</scope>
    <source>
        <strain evidence="1">CGMCC 1.15254</strain>
    </source>
</reference>
<comment type="caution">
    <text evidence="1">The sequence shown here is derived from an EMBL/GenBank/DDBJ whole genome shotgun (WGS) entry which is preliminary data.</text>
</comment>
<accession>A0A917C469</accession>
<gene>
    <name evidence="1" type="ORF">GCM10011332_22820</name>
</gene>
<proteinExistence type="predicted"/>
<evidence type="ECO:0008006" key="3">
    <source>
        <dbReference type="Google" id="ProtNLM"/>
    </source>
</evidence>
<dbReference type="AlphaFoldDB" id="A0A917C469"/>
<name>A0A917C469_9PROT</name>
<dbReference type="EMBL" id="BMHV01000016">
    <property type="protein sequence ID" value="GGF68095.1"/>
    <property type="molecule type" value="Genomic_DNA"/>
</dbReference>
<dbReference type="RefSeq" id="WP_188665167.1">
    <property type="nucleotide sequence ID" value="NZ_BMHV01000016.1"/>
</dbReference>
<keyword evidence="2" id="KW-1185">Reference proteome</keyword>
<evidence type="ECO:0000313" key="2">
    <source>
        <dbReference type="Proteomes" id="UP000632498"/>
    </source>
</evidence>
<sequence>MQSKNRIFDDVAKVASGAVSTLTGVREEIDGLIRQQIERVMAEMDIVPREEFDAVKAMAAKARAEQDALNVRIAALEEALEKAKK</sequence>
<dbReference type="Pfam" id="PF04380">
    <property type="entry name" value="BMFP"/>
    <property type="match status" value="1"/>
</dbReference>
<organism evidence="1 2">
    <name type="scientific">Terasakiella brassicae</name>
    <dbReference type="NCBI Taxonomy" id="1634917"/>
    <lineage>
        <taxon>Bacteria</taxon>
        <taxon>Pseudomonadati</taxon>
        <taxon>Pseudomonadota</taxon>
        <taxon>Alphaproteobacteria</taxon>
        <taxon>Rhodospirillales</taxon>
        <taxon>Terasakiellaceae</taxon>
        <taxon>Terasakiella</taxon>
    </lineage>
</organism>
<evidence type="ECO:0000313" key="1">
    <source>
        <dbReference type="EMBL" id="GGF68095.1"/>
    </source>
</evidence>
<protein>
    <recommendedName>
        <fullName evidence="3">Pyrroline-5-carboxylate reductase</fullName>
    </recommendedName>
</protein>
<dbReference type="Proteomes" id="UP000632498">
    <property type="component" value="Unassembled WGS sequence"/>
</dbReference>
<dbReference type="InterPro" id="IPR007475">
    <property type="entry name" value="UbiK"/>
</dbReference>
<reference evidence="1" key="2">
    <citation type="submission" date="2020-09" db="EMBL/GenBank/DDBJ databases">
        <authorList>
            <person name="Sun Q."/>
            <person name="Zhou Y."/>
        </authorList>
    </citation>
    <scope>NUCLEOTIDE SEQUENCE</scope>
    <source>
        <strain evidence="1">CGMCC 1.15254</strain>
    </source>
</reference>